<sequence length="155" mass="17126">MLLRLSAALLALSVPALAQDKPAPAEPAKVEMVPPSFEMFRLAPGKTEDFIRSLADWDEVSRAGGQPLYQMFLHEGGEDWDVLLYKPARPKPTPAQEAAMAAKAKQLGLASGALYYVEIREQMAEHIHFDAKGPMSPASWIAEIDRLRAEKKARK</sequence>
<comment type="caution">
    <text evidence="2">The sequence shown here is derived from an EMBL/GenBank/DDBJ whole genome shotgun (WGS) entry which is preliminary data.</text>
</comment>
<dbReference type="RefSeq" id="WP_254296084.1">
    <property type="nucleotide sequence ID" value="NZ_JAMLDX010000019.1"/>
</dbReference>
<reference evidence="2" key="1">
    <citation type="submission" date="2022-05" db="EMBL/GenBank/DDBJ databases">
        <title>Sphingomonas sp. strain MG17 Genome sequencing and assembly.</title>
        <authorList>
            <person name="Kim I."/>
        </authorList>
    </citation>
    <scope>NUCLEOTIDE SEQUENCE</scope>
    <source>
        <strain evidence="2">MG17</strain>
    </source>
</reference>
<organism evidence="2 3">
    <name type="scientific">Sphingomonas tagetis</name>
    <dbReference type="NCBI Taxonomy" id="2949092"/>
    <lineage>
        <taxon>Bacteria</taxon>
        <taxon>Pseudomonadati</taxon>
        <taxon>Pseudomonadota</taxon>
        <taxon>Alphaproteobacteria</taxon>
        <taxon>Sphingomonadales</taxon>
        <taxon>Sphingomonadaceae</taxon>
        <taxon>Sphingomonas</taxon>
    </lineage>
</organism>
<evidence type="ECO:0000256" key="1">
    <source>
        <dbReference type="SAM" id="SignalP"/>
    </source>
</evidence>
<keyword evidence="1" id="KW-0732">Signal</keyword>
<accession>A0A9X2HS77</accession>
<keyword evidence="3" id="KW-1185">Reference proteome</keyword>
<evidence type="ECO:0000313" key="3">
    <source>
        <dbReference type="Proteomes" id="UP001139451"/>
    </source>
</evidence>
<dbReference type="EMBL" id="JAMLDX010000019">
    <property type="protein sequence ID" value="MCP3732543.1"/>
    <property type="molecule type" value="Genomic_DNA"/>
</dbReference>
<name>A0A9X2HS77_9SPHN</name>
<dbReference type="Proteomes" id="UP001139451">
    <property type="component" value="Unassembled WGS sequence"/>
</dbReference>
<feature type="chain" id="PRO_5040927917" evidence="1">
    <location>
        <begin position="19"/>
        <end position="155"/>
    </location>
</feature>
<feature type="signal peptide" evidence="1">
    <location>
        <begin position="1"/>
        <end position="18"/>
    </location>
</feature>
<protein>
    <submittedName>
        <fullName evidence="2">Uncharacterized protein</fullName>
    </submittedName>
</protein>
<proteinExistence type="predicted"/>
<gene>
    <name evidence="2" type="ORF">M9978_19140</name>
</gene>
<evidence type="ECO:0000313" key="2">
    <source>
        <dbReference type="EMBL" id="MCP3732543.1"/>
    </source>
</evidence>
<dbReference type="AlphaFoldDB" id="A0A9X2HS77"/>